<sequence>AVHPQNFLLVIPIKGLGQHMSPIEYRTVLKYQLMVRLFPVDEVCTVSMSG</sequence>
<accession>A0A392VHQ3</accession>
<keyword evidence="2" id="KW-1185">Reference proteome</keyword>
<name>A0A392VHQ3_9FABA</name>
<protein>
    <submittedName>
        <fullName evidence="1">Auxilin-like protein</fullName>
    </submittedName>
</protein>
<reference evidence="1 2" key="1">
    <citation type="journal article" date="2018" name="Front. Plant Sci.">
        <title>Red Clover (Trifolium pratense) and Zigzag Clover (T. medium) - A Picture of Genomic Similarities and Differences.</title>
        <authorList>
            <person name="Dluhosova J."/>
            <person name="Istvanek J."/>
            <person name="Nedelnik J."/>
            <person name="Repkova J."/>
        </authorList>
    </citation>
    <scope>NUCLEOTIDE SEQUENCE [LARGE SCALE GENOMIC DNA]</scope>
    <source>
        <strain evidence="2">cv. 10/8</strain>
        <tissue evidence="1">Leaf</tissue>
    </source>
</reference>
<evidence type="ECO:0000313" key="2">
    <source>
        <dbReference type="Proteomes" id="UP000265520"/>
    </source>
</evidence>
<organism evidence="1 2">
    <name type="scientific">Trifolium medium</name>
    <dbReference type="NCBI Taxonomy" id="97028"/>
    <lineage>
        <taxon>Eukaryota</taxon>
        <taxon>Viridiplantae</taxon>
        <taxon>Streptophyta</taxon>
        <taxon>Embryophyta</taxon>
        <taxon>Tracheophyta</taxon>
        <taxon>Spermatophyta</taxon>
        <taxon>Magnoliopsida</taxon>
        <taxon>eudicotyledons</taxon>
        <taxon>Gunneridae</taxon>
        <taxon>Pentapetalae</taxon>
        <taxon>rosids</taxon>
        <taxon>fabids</taxon>
        <taxon>Fabales</taxon>
        <taxon>Fabaceae</taxon>
        <taxon>Papilionoideae</taxon>
        <taxon>50 kb inversion clade</taxon>
        <taxon>NPAAA clade</taxon>
        <taxon>Hologalegina</taxon>
        <taxon>IRL clade</taxon>
        <taxon>Trifolieae</taxon>
        <taxon>Trifolium</taxon>
    </lineage>
</organism>
<dbReference type="Proteomes" id="UP000265520">
    <property type="component" value="Unassembled WGS sequence"/>
</dbReference>
<dbReference type="PANTHER" id="PTHR48462">
    <property type="entry name" value="PROTEIN, PUTATIVE-RELATED"/>
    <property type="match status" value="1"/>
</dbReference>
<proteinExistence type="predicted"/>
<dbReference type="AlphaFoldDB" id="A0A392VHQ3"/>
<dbReference type="PANTHER" id="PTHR48462:SF1">
    <property type="entry name" value="PROTEIN, PUTATIVE-RELATED"/>
    <property type="match status" value="1"/>
</dbReference>
<dbReference type="EMBL" id="LXQA011165921">
    <property type="protein sequence ID" value="MCI87437.1"/>
    <property type="molecule type" value="Genomic_DNA"/>
</dbReference>
<evidence type="ECO:0000313" key="1">
    <source>
        <dbReference type="EMBL" id="MCI87437.1"/>
    </source>
</evidence>
<feature type="non-terminal residue" evidence="1">
    <location>
        <position position="1"/>
    </location>
</feature>
<comment type="caution">
    <text evidence="1">The sequence shown here is derived from an EMBL/GenBank/DDBJ whole genome shotgun (WGS) entry which is preliminary data.</text>
</comment>